<comment type="similarity">
    <text evidence="7">Belongs to the GntP permease family.</text>
</comment>
<protein>
    <submittedName>
        <fullName evidence="10">GntP family gluconate:H+ symporter</fullName>
    </submittedName>
</protein>
<keyword evidence="5 9" id="KW-1133">Transmembrane helix</keyword>
<feature type="region of interest" description="Disordered" evidence="8">
    <location>
        <begin position="265"/>
        <end position="295"/>
    </location>
</feature>
<reference evidence="10 11" key="1">
    <citation type="submission" date="2019-03" db="EMBL/GenBank/DDBJ databases">
        <title>Genomic analyses of the natural microbiome of Caenorhabditis elegans.</title>
        <authorList>
            <person name="Samuel B."/>
        </authorList>
    </citation>
    <scope>NUCLEOTIDE SEQUENCE [LARGE SCALE GENOMIC DNA]</scope>
    <source>
        <strain evidence="10 11">JUb65</strain>
    </source>
</reference>
<feature type="transmembrane region" description="Helical" evidence="9">
    <location>
        <begin position="229"/>
        <end position="248"/>
    </location>
</feature>
<feature type="transmembrane region" description="Helical" evidence="9">
    <location>
        <begin position="429"/>
        <end position="457"/>
    </location>
</feature>
<dbReference type="PANTHER" id="PTHR30354:SF22">
    <property type="entry name" value="HIGH-AFFINITY GLUCONATE TRANSPORTER"/>
    <property type="match status" value="1"/>
</dbReference>
<evidence type="ECO:0000313" key="11">
    <source>
        <dbReference type="Proteomes" id="UP000295764"/>
    </source>
</evidence>
<sequence length="533" mass="53778">MPHALQDHAAALAASPLASAPHASAPHASAPHSATFLAASGGGTPTVDPSGPVAQLIIAALIGIVVIIVLITWLKVHPFIALTIGALGVGIGAGLAPDASVTSFGNGFGATMTSVGILVGLGSMFGKMLVDSGAADRVVDTLVRRSSKAALPWTMALIGALIGLPMFFEVGLVLLIPIIVLVAKRSDVPIMKIAVPALVGLSTMHAFVPPHPGPLVAISTVGANLGTTLAFGIVLAIPVIVLAGPVFARFAARWVDIPAPDIFGSRGDGGSGPQDPAHDGREARRGPATQDTALLPHGKSDFTRVISEPRSPSFTVALVGILLPVVLMLAQAIREATVPDASGAWVSLLDFLGSPMIAIGIAAVYAMVFFAIGGGMDRSAVSKSLESALPPVAGVLLIVGAGGGFKQVLIDTGIGGVIADAVKDSGISVLLVAWVVSALVRVATGSATVATVTAAGIMAPIAHDLSTPMTSLLVLAIGAGSVFLSHVNDAGFWLVKGYLNTTVGQTFKTWTVLECLISVLGLAGVMLAGVFIH</sequence>
<evidence type="ECO:0000256" key="6">
    <source>
        <dbReference type="ARBA" id="ARBA00023136"/>
    </source>
</evidence>
<evidence type="ECO:0000256" key="3">
    <source>
        <dbReference type="ARBA" id="ARBA00022475"/>
    </source>
</evidence>
<dbReference type="PANTHER" id="PTHR30354">
    <property type="entry name" value="GNT FAMILY GLUCONATE TRANSPORTER"/>
    <property type="match status" value="1"/>
</dbReference>
<evidence type="ECO:0000313" key="10">
    <source>
        <dbReference type="EMBL" id="TDN44871.1"/>
    </source>
</evidence>
<dbReference type="InterPro" id="IPR003474">
    <property type="entry name" value="Glcn_transporter"/>
</dbReference>
<evidence type="ECO:0000256" key="1">
    <source>
        <dbReference type="ARBA" id="ARBA00004651"/>
    </source>
</evidence>
<evidence type="ECO:0000256" key="9">
    <source>
        <dbReference type="SAM" id="Phobius"/>
    </source>
</evidence>
<feature type="transmembrane region" description="Helical" evidence="9">
    <location>
        <begin position="469"/>
        <end position="487"/>
    </location>
</feature>
<dbReference type="RefSeq" id="WP_243736297.1">
    <property type="nucleotide sequence ID" value="NZ_SNVW01000004.1"/>
</dbReference>
<dbReference type="Proteomes" id="UP000295764">
    <property type="component" value="Unassembled WGS sequence"/>
</dbReference>
<feature type="transmembrane region" description="Helical" evidence="9">
    <location>
        <begin position="150"/>
        <end position="183"/>
    </location>
</feature>
<dbReference type="GO" id="GO:0015128">
    <property type="term" value="F:gluconate transmembrane transporter activity"/>
    <property type="evidence" value="ECO:0007669"/>
    <property type="project" value="InterPro"/>
</dbReference>
<evidence type="ECO:0000256" key="2">
    <source>
        <dbReference type="ARBA" id="ARBA00022448"/>
    </source>
</evidence>
<comment type="caution">
    <text evidence="10">The sequence shown here is derived from an EMBL/GenBank/DDBJ whole genome shotgun (WGS) entry which is preliminary data.</text>
</comment>
<dbReference type="STRING" id="2035.RU06_11060"/>
<feature type="transmembrane region" description="Helical" evidence="9">
    <location>
        <begin position="54"/>
        <end position="74"/>
    </location>
</feature>
<dbReference type="Pfam" id="PF02447">
    <property type="entry name" value="GntP_permease"/>
    <property type="match status" value="2"/>
</dbReference>
<feature type="transmembrane region" description="Helical" evidence="9">
    <location>
        <begin position="79"/>
        <end position="96"/>
    </location>
</feature>
<keyword evidence="4 9" id="KW-0812">Transmembrane</keyword>
<keyword evidence="3" id="KW-1003">Cell membrane</keyword>
<gene>
    <name evidence="10" type="ORF">EDF64_104275</name>
</gene>
<evidence type="ECO:0000256" key="7">
    <source>
        <dbReference type="ARBA" id="ARBA00049663"/>
    </source>
</evidence>
<evidence type="ECO:0000256" key="8">
    <source>
        <dbReference type="SAM" id="MobiDB-lite"/>
    </source>
</evidence>
<proteinExistence type="inferred from homology"/>
<dbReference type="AlphaFoldDB" id="A0A4R6DJC9"/>
<evidence type="ECO:0000256" key="5">
    <source>
        <dbReference type="ARBA" id="ARBA00022989"/>
    </source>
</evidence>
<dbReference type="GO" id="GO:0005886">
    <property type="term" value="C:plasma membrane"/>
    <property type="evidence" value="ECO:0007669"/>
    <property type="project" value="UniProtKB-SubCell"/>
</dbReference>
<feature type="transmembrane region" description="Helical" evidence="9">
    <location>
        <begin position="108"/>
        <end position="130"/>
    </location>
</feature>
<comment type="subcellular location">
    <subcellularLocation>
        <location evidence="1">Cell membrane</location>
        <topology evidence="1">Multi-pass membrane protein</topology>
    </subcellularLocation>
</comment>
<feature type="transmembrane region" description="Helical" evidence="9">
    <location>
        <begin position="507"/>
        <end position="532"/>
    </location>
</feature>
<feature type="compositionally biased region" description="Basic and acidic residues" evidence="8">
    <location>
        <begin position="276"/>
        <end position="285"/>
    </location>
</feature>
<accession>A0A4R6DJC9</accession>
<feature type="transmembrane region" description="Helical" evidence="9">
    <location>
        <begin position="353"/>
        <end position="376"/>
    </location>
</feature>
<keyword evidence="2" id="KW-0813">Transport</keyword>
<keyword evidence="6 9" id="KW-0472">Membrane</keyword>
<evidence type="ECO:0000256" key="4">
    <source>
        <dbReference type="ARBA" id="ARBA00022692"/>
    </source>
</evidence>
<organism evidence="10 11">
    <name type="scientific">Curtobacterium flaccumfaciens</name>
    <dbReference type="NCBI Taxonomy" id="2035"/>
    <lineage>
        <taxon>Bacteria</taxon>
        <taxon>Bacillati</taxon>
        <taxon>Actinomycetota</taxon>
        <taxon>Actinomycetes</taxon>
        <taxon>Micrococcales</taxon>
        <taxon>Microbacteriaceae</taxon>
        <taxon>Curtobacterium</taxon>
    </lineage>
</organism>
<feature type="transmembrane region" description="Helical" evidence="9">
    <location>
        <begin position="314"/>
        <end position="333"/>
    </location>
</feature>
<dbReference type="EMBL" id="SNVW01000004">
    <property type="protein sequence ID" value="TDN44871.1"/>
    <property type="molecule type" value="Genomic_DNA"/>
</dbReference>
<feature type="transmembrane region" description="Helical" evidence="9">
    <location>
        <begin position="388"/>
        <end position="409"/>
    </location>
</feature>
<name>A0A4R6DJC9_9MICO</name>